<dbReference type="InterPro" id="IPR029063">
    <property type="entry name" value="SAM-dependent_MTases_sf"/>
</dbReference>
<dbReference type="Gene3D" id="3.40.50.150">
    <property type="entry name" value="Vaccinia Virus protein VP39"/>
    <property type="match status" value="1"/>
</dbReference>
<dbReference type="RefSeq" id="XP_044554412.1">
    <property type="nucleotide sequence ID" value="XM_044686877.1"/>
</dbReference>
<dbReference type="Pfam" id="PF13847">
    <property type="entry name" value="Methyltransf_31"/>
    <property type="match status" value="1"/>
</dbReference>
<reference evidence="2 3" key="1">
    <citation type="journal article" date="2018" name="BMC Genomics">
        <title>The genome of Naegleria lovaniensis, the basis for a comparative approach to unravel pathogenicity factors of the human pathogenic amoeba N. fowleri.</title>
        <authorList>
            <person name="Liechti N."/>
            <person name="Schurch N."/>
            <person name="Bruggmann R."/>
            <person name="Wittwer M."/>
        </authorList>
    </citation>
    <scope>NUCLEOTIDE SEQUENCE [LARGE SCALE GENOMIC DNA]</scope>
    <source>
        <strain evidence="2 3">ATCC 30569</strain>
    </source>
</reference>
<dbReference type="GeneID" id="68103697"/>
<evidence type="ECO:0000313" key="3">
    <source>
        <dbReference type="Proteomes" id="UP000816034"/>
    </source>
</evidence>
<dbReference type="InterPro" id="IPR025714">
    <property type="entry name" value="Methyltranfer_dom"/>
</dbReference>
<sequence>MSSSKTTSGLFLLFPGRHLLTTNFQFSYLLNHLCRPVSEWTDFYNHAFHTQLNDHHHVSHVVFCVTSANQQNSRYNPIPFYVRSIGLDRFGQELVKAYATENLISQISRVNRENDEISEDLLMNDLIPDQRLKYSIVPVPHFNPSDKFASNLIKLTREHSEGELMLHPDNTIVLSSTMDVIKQFDKLGYSVITAEMQRCNGTNEKEYELVANLPVQVLTKMVDEVGDGHASHKNWPLSKIVESDMHRTTKSTWIDFIDVPKRIFRLWNDPILNDSGSLTETRNYDTYAWEMSNTTVINLKWNDIKNFVKTGKIVDEGCADGALLLCISKDYPDCDLIGVEITTEFLARCHERQRLGQFGSSFVFFHQRNITKPIFEDNSIDTTICNSTIHELYSYSPVGTQEKVVKDYLQFKFNQLRPGGRLIVRDVIGPEEKDKTVLLWLNHKDGKNYWLPSDPQQQRLEYEHKVQTTVKGHTGAMLQLLNELSTFALFDRFVKDFDFSKEIYNTMEYYEIDGEYFVKTTLRGAAEFMLTKDYHNNWESEMHETFTFWSLSDWKRELNRIGFKVIETAESSSANPVAATRSYTNEWIAKHRFEGHCKIYECPKMDDHQEALSLKTLKELPQPPTNVIIVSEKPSYEYELM</sequence>
<comment type="caution">
    <text evidence="2">The sequence shown here is derived from an EMBL/GenBank/DDBJ whole genome shotgun (WGS) entry which is preliminary data.</text>
</comment>
<evidence type="ECO:0000259" key="1">
    <source>
        <dbReference type="Pfam" id="PF13847"/>
    </source>
</evidence>
<dbReference type="EMBL" id="PYSW02000004">
    <property type="protein sequence ID" value="KAG2392518.1"/>
    <property type="molecule type" value="Genomic_DNA"/>
</dbReference>
<dbReference type="AlphaFoldDB" id="A0AA88H0F4"/>
<feature type="domain" description="Methyltransferase" evidence="1">
    <location>
        <begin position="311"/>
        <end position="428"/>
    </location>
</feature>
<evidence type="ECO:0000313" key="2">
    <source>
        <dbReference type="EMBL" id="KAG2392518.1"/>
    </source>
</evidence>
<dbReference type="CDD" id="cd02440">
    <property type="entry name" value="AdoMet_MTases"/>
    <property type="match status" value="1"/>
</dbReference>
<accession>A0AA88H0F4</accession>
<protein>
    <recommendedName>
        <fullName evidence="1">Methyltransferase domain-containing protein</fullName>
    </recommendedName>
</protein>
<gene>
    <name evidence="2" type="ORF">C9374_011243</name>
</gene>
<dbReference type="SUPFAM" id="SSF53335">
    <property type="entry name" value="S-adenosyl-L-methionine-dependent methyltransferases"/>
    <property type="match status" value="1"/>
</dbReference>
<keyword evidence="3" id="KW-1185">Reference proteome</keyword>
<organism evidence="2 3">
    <name type="scientific">Naegleria lovaniensis</name>
    <name type="common">Amoeba</name>
    <dbReference type="NCBI Taxonomy" id="51637"/>
    <lineage>
        <taxon>Eukaryota</taxon>
        <taxon>Discoba</taxon>
        <taxon>Heterolobosea</taxon>
        <taxon>Tetramitia</taxon>
        <taxon>Eutetramitia</taxon>
        <taxon>Vahlkampfiidae</taxon>
        <taxon>Naegleria</taxon>
    </lineage>
</organism>
<name>A0AA88H0F4_NAELO</name>
<proteinExistence type="predicted"/>
<dbReference type="Proteomes" id="UP000816034">
    <property type="component" value="Unassembled WGS sequence"/>
</dbReference>